<dbReference type="VEuPathDB" id="FungiDB:EYZ11_011582"/>
<evidence type="ECO:0000313" key="2">
    <source>
        <dbReference type="Proteomes" id="UP000308092"/>
    </source>
</evidence>
<organism evidence="1 2">
    <name type="scientific">Aspergillus tanneri</name>
    <dbReference type="NCBI Taxonomy" id="1220188"/>
    <lineage>
        <taxon>Eukaryota</taxon>
        <taxon>Fungi</taxon>
        <taxon>Dikarya</taxon>
        <taxon>Ascomycota</taxon>
        <taxon>Pezizomycotina</taxon>
        <taxon>Eurotiomycetes</taxon>
        <taxon>Eurotiomycetidae</taxon>
        <taxon>Eurotiales</taxon>
        <taxon>Aspergillaceae</taxon>
        <taxon>Aspergillus</taxon>
        <taxon>Aspergillus subgen. Circumdati</taxon>
    </lineage>
</organism>
<keyword evidence="2" id="KW-1185">Reference proteome</keyword>
<accession>A0A4S3J4J4</accession>
<proteinExistence type="predicted"/>
<dbReference type="AlphaFoldDB" id="A0A4S3J4J4"/>
<gene>
    <name evidence="1" type="ORF">EYZ11_011582</name>
</gene>
<dbReference type="Proteomes" id="UP000308092">
    <property type="component" value="Unassembled WGS sequence"/>
</dbReference>
<name>A0A4S3J4J4_9EURO</name>
<reference evidence="1 2" key="1">
    <citation type="submission" date="2019-03" db="EMBL/GenBank/DDBJ databases">
        <title>The genome sequence of a newly discovered highly antifungal drug resistant Aspergillus species, Aspergillus tanneri NIH 1004.</title>
        <authorList>
            <person name="Mounaud S."/>
            <person name="Singh I."/>
            <person name="Joardar V."/>
            <person name="Pakala S."/>
            <person name="Pakala S."/>
            <person name="Venepally P."/>
            <person name="Hoover J."/>
            <person name="Nierman W."/>
            <person name="Chung J."/>
            <person name="Losada L."/>
        </authorList>
    </citation>
    <scope>NUCLEOTIDE SEQUENCE [LARGE SCALE GENOMIC DNA]</scope>
    <source>
        <strain evidence="1 2">NIH1004</strain>
    </source>
</reference>
<evidence type="ECO:0000313" key="1">
    <source>
        <dbReference type="EMBL" id="THC88967.1"/>
    </source>
</evidence>
<dbReference type="EMBL" id="SOSA01000732">
    <property type="protein sequence ID" value="THC88967.1"/>
    <property type="molecule type" value="Genomic_DNA"/>
</dbReference>
<sequence>MRKAYNDTTTFKYATLPSMRRLIVAAVT</sequence>
<protein>
    <submittedName>
        <fullName evidence="1">Uncharacterized protein</fullName>
    </submittedName>
</protein>
<comment type="caution">
    <text evidence="1">The sequence shown here is derived from an EMBL/GenBank/DDBJ whole genome shotgun (WGS) entry which is preliminary data.</text>
</comment>